<dbReference type="EMBL" id="JAABOP010000005">
    <property type="protein sequence ID" value="NER11511.1"/>
    <property type="molecule type" value="Genomic_DNA"/>
</dbReference>
<name>A0A6P0UE14_9FLAO</name>
<feature type="signal peptide" evidence="5">
    <location>
        <begin position="1"/>
        <end position="22"/>
    </location>
</feature>
<evidence type="ECO:0000256" key="1">
    <source>
        <dbReference type="ARBA" id="ARBA00010116"/>
    </source>
</evidence>
<dbReference type="InterPro" id="IPR006626">
    <property type="entry name" value="PbH1"/>
</dbReference>
<feature type="compositionally biased region" description="Acidic residues" evidence="4">
    <location>
        <begin position="1386"/>
        <end position="1396"/>
    </location>
</feature>
<dbReference type="Proteomes" id="UP000468443">
    <property type="component" value="Unassembled WGS sequence"/>
</dbReference>
<sequence length="1691" mass="175762">MLIRLSHICLFLFILSSLNSLAQVQVQATAGTATGNYPNLKATFDQINNGNHRGDITIEITADLIETSTATLDHSGSGPSNYTSIRITPSGGVQRTISGNLGSSGLIHFNGADQVTIDGLNESGNALTLRNDHTGAPTLRFSSTKSATEGNTIENCTILGSNSSASSGVIQLQWANNNQFLNNAIGPSGTNYPSNLIYAGYYYYGNSDNNTISGNQLFDYGNPNSTQAAAVYAQYATHWSITDNRIYQSTPKSFSNTNFRVYYGIYLRDGAGHLVNNNIIGHASSGATGTTNIDVNGANSSVDLYPIFMTSDGTDLSTIEGNTISGFSVNGGSEHINIYPIFFEGTYGSSATILRTASIANNTIGSATDPNSISLSTTGHMRIRAIMLGNPGSSLNYLYNVDITDNAIGGIRIPTTASPLGYFNGISTKGYQGSAVTVSGNTIGFPGAPVEIGDSPTASQFSYSGIYVAYMGYEHATIDENLIQDLRSYSTTYPSNGIELFKYNPSNAYTITNNTIRGLQSEGDVSGIRSQYNPSGSMYSGNTIYDLLSAKNAYGLYLGEKNSEVEGNLVHSLVSTSGTGTVAGIYMRSFQSPLNTIKNNIVSLGRDVNGTSLGNINIYGIFDDTNGASSNYFFNTVSIHGSGSSGNLNSYAFYRLYGNYNSVIKNNLFTNYRLNSGGSGKHYAIRLRNNSSLTIDHNRYFTAGPDGILGDFNGADRTTLADWQSSTGQDSNSTEGDPQFIDETSVIPFDYFPGIAQVGETISGISTDFKGALRSDPPSVGAIEGLYTINSTITVTPDTLPADGISTAAVLIQLIGESNAPLTVGGELIEITSSLGTLSAVTDQGDGTYSAVLTSPTSVGTAILTFKVNGFSAQGSATATFVAGAPDIATSIISANPTSIVANGSTISNLLILLFDSNNNPITSGGETIAVTTTLGTVSAVTDLGDGTYSAVLTSGTATGNAEVSFTINAAPATATASVEFIAGTPDPATVTITASPTSIIADGASTSNILIQLFDSNNNPITTGGETIEVSSTLGTVSLVTDLGNGTYSAVLTSGTVSGNAEVSFTINGQQALATATIEFTAGTPDPDSAIISASPTSIIADGVSTSNILIQLFDSNNNPITTGGETLEVSSTLGTVSLVTDLGNGTYSAVLTSGTAAGNAEVSFTINAAPATATASVEFIAGTPDPATVTITASPTSIIADGASTSNILIQLFDSNNNPITTGGETIEVSSTLGTVSLVTDLGNGTYSAVLTSGTVSGNAEVSFTINGQQALATATIEFTAGTPDPDSAIISASPTSIMADGVSTSNILIQLFDSNNNPITTGGETLEVSPTLGTVSLVTDLGNGTYSALLTSGTTAGDAIISLAINGTNSSSTITVTFIPYDSDGDGIPDSEDNCPNNYNPQQEDLDGDGIGDDCDPDGDGDGVPNTTDQCLDSAPGAIVDNTGCELFSLPVSNFQVEVASPACTLEGDGAVEIRVLDTQYIYRVTITGRAPLEFDARLSPVLMIGGLSGGTYQICFSVVGVPDFEECFEATISERPPLDVSHTIDKDSRELTLDLSGSDSYRVLINGVEEIATSNQFRRVLSSGLHRVEVFTDWDCQGRFETEIFVPLRVTAHPNPTSGATQVYIPGSDASVSIYVYNPDGVMVTGRSYQISSSRYVELDLGGLASGIYVIHVRGASLEQNFKIIKQ</sequence>
<dbReference type="PANTHER" id="PTHR10199">
    <property type="entry name" value="THROMBOSPONDIN"/>
    <property type="match status" value="1"/>
</dbReference>
<keyword evidence="2 5" id="KW-0732">Signal</keyword>
<evidence type="ECO:0000256" key="5">
    <source>
        <dbReference type="SAM" id="SignalP"/>
    </source>
</evidence>
<dbReference type="Pfam" id="PF09134">
    <property type="entry name" value="Invasin_D3"/>
    <property type="match status" value="6"/>
</dbReference>
<dbReference type="InterPro" id="IPR015217">
    <property type="entry name" value="Invasin_dom_3"/>
</dbReference>
<dbReference type="InterPro" id="IPR008964">
    <property type="entry name" value="Invasin/intimin_cell_adhesion"/>
</dbReference>
<dbReference type="SUPFAM" id="SSF51126">
    <property type="entry name" value="Pectin lyase-like"/>
    <property type="match status" value="1"/>
</dbReference>
<feature type="compositionally biased region" description="Acidic residues" evidence="4">
    <location>
        <begin position="1407"/>
        <end position="1424"/>
    </location>
</feature>
<feature type="domain" description="Big-1" evidence="6">
    <location>
        <begin position="990"/>
        <end position="1082"/>
    </location>
</feature>
<dbReference type="PROSITE" id="PS51127">
    <property type="entry name" value="BIG1"/>
    <property type="match status" value="3"/>
</dbReference>
<dbReference type="GO" id="GO:0007155">
    <property type="term" value="P:cell adhesion"/>
    <property type="evidence" value="ECO:0007669"/>
    <property type="project" value="InterPro"/>
</dbReference>
<dbReference type="InterPro" id="IPR028974">
    <property type="entry name" value="TSP_type-3_rpt"/>
</dbReference>
<keyword evidence="3" id="KW-0106">Calcium</keyword>
<evidence type="ECO:0000313" key="8">
    <source>
        <dbReference type="Proteomes" id="UP000468443"/>
    </source>
</evidence>
<proteinExistence type="inferred from homology"/>
<feature type="compositionally biased region" description="Polar residues" evidence="4">
    <location>
        <begin position="1397"/>
        <end position="1406"/>
    </location>
</feature>
<evidence type="ECO:0000256" key="2">
    <source>
        <dbReference type="ARBA" id="ARBA00022729"/>
    </source>
</evidence>
<comment type="caution">
    <text evidence="7">The sequence shown here is derived from an EMBL/GenBank/DDBJ whole genome shotgun (WGS) entry which is preliminary data.</text>
</comment>
<evidence type="ECO:0000256" key="3">
    <source>
        <dbReference type="ARBA" id="ARBA00022837"/>
    </source>
</evidence>
<dbReference type="SUPFAM" id="SSF49373">
    <property type="entry name" value="Invasin/intimin cell-adhesion fragments"/>
    <property type="match status" value="6"/>
</dbReference>
<dbReference type="RefSeq" id="WP_163693968.1">
    <property type="nucleotide sequence ID" value="NZ_JAABOP010000005.1"/>
</dbReference>
<dbReference type="InterPro" id="IPR003344">
    <property type="entry name" value="Big_1_dom"/>
</dbReference>
<dbReference type="SMART" id="SM00710">
    <property type="entry name" value="PbH1"/>
    <property type="match status" value="11"/>
</dbReference>
<dbReference type="Pfam" id="PF02412">
    <property type="entry name" value="TSP_3"/>
    <property type="match status" value="2"/>
</dbReference>
<feature type="domain" description="Big-1" evidence="6">
    <location>
        <begin position="890"/>
        <end position="982"/>
    </location>
</feature>
<dbReference type="GO" id="GO:0005509">
    <property type="term" value="F:calcium ion binding"/>
    <property type="evidence" value="ECO:0007669"/>
    <property type="project" value="InterPro"/>
</dbReference>
<evidence type="ECO:0000313" key="7">
    <source>
        <dbReference type="EMBL" id="NER11511.1"/>
    </source>
</evidence>
<dbReference type="InterPro" id="IPR013783">
    <property type="entry name" value="Ig-like_fold"/>
</dbReference>
<dbReference type="NCBIfam" id="TIGR04183">
    <property type="entry name" value="Por_Secre_tail"/>
    <property type="match status" value="1"/>
</dbReference>
<dbReference type="SUPFAM" id="SSF103647">
    <property type="entry name" value="TSP type-3 repeat"/>
    <property type="match status" value="1"/>
</dbReference>
<keyword evidence="8" id="KW-1185">Reference proteome</keyword>
<dbReference type="Gene3D" id="2.60.40.10">
    <property type="entry name" value="Immunoglobulins"/>
    <property type="match status" value="6"/>
</dbReference>
<dbReference type="InterPro" id="IPR003367">
    <property type="entry name" value="Thrombospondin_3-like_rpt"/>
</dbReference>
<feature type="region of interest" description="Disordered" evidence="4">
    <location>
        <begin position="1386"/>
        <end position="1426"/>
    </location>
</feature>
<dbReference type="InterPro" id="IPR026444">
    <property type="entry name" value="Secre_tail"/>
</dbReference>
<dbReference type="Gene3D" id="2.160.20.10">
    <property type="entry name" value="Single-stranded right-handed beta-helix, Pectin lyase-like"/>
    <property type="match status" value="1"/>
</dbReference>
<dbReference type="InterPro" id="IPR011050">
    <property type="entry name" value="Pectin_lyase_fold/virulence"/>
</dbReference>
<feature type="chain" id="PRO_5026888743" evidence="5">
    <location>
        <begin position="23"/>
        <end position="1691"/>
    </location>
</feature>
<evidence type="ECO:0000259" key="6">
    <source>
        <dbReference type="PROSITE" id="PS51127"/>
    </source>
</evidence>
<dbReference type="InterPro" id="IPR012334">
    <property type="entry name" value="Pectin_lyas_fold"/>
</dbReference>
<comment type="similarity">
    <text evidence="1">Belongs to the intimin/invasin family.</text>
</comment>
<feature type="domain" description="Big-1" evidence="6">
    <location>
        <begin position="1190"/>
        <end position="1282"/>
    </location>
</feature>
<gene>
    <name evidence="7" type="ORF">GWK09_13345</name>
</gene>
<protein>
    <submittedName>
        <fullName evidence="7">T9SS type A sorting domain-containing protein</fullName>
    </submittedName>
</protein>
<organism evidence="7 8">
    <name type="scientific">Muriicola jejuensis</name>
    <dbReference type="NCBI Taxonomy" id="504488"/>
    <lineage>
        <taxon>Bacteria</taxon>
        <taxon>Pseudomonadati</taxon>
        <taxon>Bacteroidota</taxon>
        <taxon>Flavobacteriia</taxon>
        <taxon>Flavobacteriales</taxon>
        <taxon>Flavobacteriaceae</taxon>
        <taxon>Muriicola</taxon>
    </lineage>
</organism>
<evidence type="ECO:0000256" key="4">
    <source>
        <dbReference type="SAM" id="MobiDB-lite"/>
    </source>
</evidence>
<reference evidence="7 8" key="1">
    <citation type="submission" date="2020-01" db="EMBL/GenBank/DDBJ databases">
        <title>Muriicola jejuensis KCTC 22299.</title>
        <authorList>
            <person name="Wang G."/>
        </authorList>
    </citation>
    <scope>NUCLEOTIDE SEQUENCE [LARGE SCALE GENOMIC DNA]</scope>
    <source>
        <strain evidence="7 8">KCTC 22299</strain>
    </source>
</reference>
<accession>A0A6P0UE14</accession>